<comment type="caution">
    <text evidence="1">The sequence shown here is derived from an EMBL/GenBank/DDBJ whole genome shotgun (WGS) entry which is preliminary data.</text>
</comment>
<proteinExistence type="predicted"/>
<keyword evidence="2" id="KW-1185">Reference proteome</keyword>
<evidence type="ECO:0000313" key="1">
    <source>
        <dbReference type="EMBL" id="GFH44605.1"/>
    </source>
</evidence>
<organism evidence="1 2">
    <name type="scientific">Chaetoceros tenuissimus</name>
    <dbReference type="NCBI Taxonomy" id="426638"/>
    <lineage>
        <taxon>Eukaryota</taxon>
        <taxon>Sar</taxon>
        <taxon>Stramenopiles</taxon>
        <taxon>Ochrophyta</taxon>
        <taxon>Bacillariophyta</taxon>
        <taxon>Coscinodiscophyceae</taxon>
        <taxon>Chaetocerotophycidae</taxon>
        <taxon>Chaetocerotales</taxon>
        <taxon>Chaetocerotaceae</taxon>
        <taxon>Chaetoceros</taxon>
    </lineage>
</organism>
<reference evidence="1 2" key="1">
    <citation type="journal article" date="2021" name="Sci. Rep.">
        <title>The genome of the diatom Chaetoceros tenuissimus carries an ancient integrated fragment of an extant virus.</title>
        <authorList>
            <person name="Hongo Y."/>
            <person name="Kimura K."/>
            <person name="Takaki Y."/>
            <person name="Yoshida Y."/>
            <person name="Baba S."/>
            <person name="Kobayashi G."/>
            <person name="Nagasaki K."/>
            <person name="Hano T."/>
            <person name="Tomaru Y."/>
        </authorList>
    </citation>
    <scope>NUCLEOTIDE SEQUENCE [LARGE SCALE GENOMIC DNA]</scope>
    <source>
        <strain evidence="1 2">NIES-3715</strain>
    </source>
</reference>
<gene>
    <name evidence="1" type="ORF">CTEN210_01079</name>
</gene>
<dbReference type="EMBL" id="BLLK01000020">
    <property type="protein sequence ID" value="GFH44605.1"/>
    <property type="molecule type" value="Genomic_DNA"/>
</dbReference>
<dbReference type="Proteomes" id="UP001054902">
    <property type="component" value="Unassembled WGS sequence"/>
</dbReference>
<name>A0AAD3CGB7_9STRA</name>
<protein>
    <submittedName>
        <fullName evidence="1">Uncharacterized protein</fullName>
    </submittedName>
</protein>
<sequence length="198" mass="22678">MVSPFSVAAIVALNTITNTTAFVLPPKNFISSSAVKPLHLDAQEDASHNIEWLLDLYETDPDLNGPLQNLVTSYDNVNSYDRLRIMETFDEKLMQLAEQIAVLKSVQLHLQRGHECLFEDEEVDSIKTDVLELMSRVSVSDTFHEGDEVDMYLDSEEVDLLQDEIMDTLDTEAEDKYLDDMKTEWDNLNPFDAWNRSE</sequence>
<accession>A0AAD3CGB7</accession>
<evidence type="ECO:0000313" key="2">
    <source>
        <dbReference type="Proteomes" id="UP001054902"/>
    </source>
</evidence>
<dbReference type="AlphaFoldDB" id="A0AAD3CGB7"/>